<dbReference type="Proteomes" id="UP000471381">
    <property type="component" value="Unassembled WGS sequence"/>
</dbReference>
<comment type="caution">
    <text evidence="1">The sequence shown here is derived from an EMBL/GenBank/DDBJ whole genome shotgun (WGS) entry which is preliminary data.</text>
</comment>
<dbReference type="Gene3D" id="3.40.190.10">
    <property type="entry name" value="Periplasmic binding protein-like II"/>
    <property type="match status" value="2"/>
</dbReference>
<evidence type="ECO:0000313" key="1">
    <source>
        <dbReference type="EMBL" id="NDW17240.1"/>
    </source>
</evidence>
<evidence type="ECO:0000313" key="2">
    <source>
        <dbReference type="Proteomes" id="UP000471381"/>
    </source>
</evidence>
<gene>
    <name evidence="1" type="ORF">GTQ48_17120</name>
</gene>
<dbReference type="SUPFAM" id="SSF53850">
    <property type="entry name" value="Periplasmic binding protein-like II"/>
    <property type="match status" value="1"/>
</dbReference>
<accession>A0A6N9TJC7</accession>
<sequence length="263" mass="29389">MFGILGSANAIAERFIVGAQNLSYFPHYDFESDVDKGVGWAILEAFSDVSGHEFIYVDLPIRRLQMELMKGNVDFVYPDNDRWYNSITSTKDKSFSLPLTHAVTGTIVKKKKAGKGLTAIKNLAMPLGFTPVNWQERVNNGDTLLTSVKDVPQGFALLQQEKVDALDLEYHVAQYSTATLPQYDDVTLDLTLPHNEVSFCISTLAHQDIIDELNGFITSNPELIKEIRARYAITPLSELFDTLVSEQQLAPNEVWTNTVPSAE</sequence>
<protein>
    <recommendedName>
        <fullName evidence="3">Transporter substrate-binding domain-containing protein</fullName>
    </recommendedName>
</protein>
<name>A0A6N9TJC7_9ALTE</name>
<organism evidence="1 2">
    <name type="scientific">Alteromonas genovensis</name>
    <dbReference type="NCBI Taxonomy" id="471225"/>
    <lineage>
        <taxon>Bacteria</taxon>
        <taxon>Pseudomonadati</taxon>
        <taxon>Pseudomonadota</taxon>
        <taxon>Gammaproteobacteria</taxon>
        <taxon>Alteromonadales</taxon>
        <taxon>Alteromonadaceae</taxon>
        <taxon>Alteromonas/Salinimonas group</taxon>
        <taxon>Alteromonas</taxon>
    </lineage>
</organism>
<dbReference type="EMBL" id="JAAAWO010000017">
    <property type="protein sequence ID" value="NDW17240.1"/>
    <property type="molecule type" value="Genomic_DNA"/>
</dbReference>
<proteinExistence type="predicted"/>
<reference evidence="1 2" key="1">
    <citation type="submission" date="2020-01" db="EMBL/GenBank/DDBJ databases">
        <title>Genomes of bacteria type strains.</title>
        <authorList>
            <person name="Chen J."/>
            <person name="Zhu S."/>
            <person name="Yang J."/>
        </authorList>
    </citation>
    <scope>NUCLEOTIDE SEQUENCE [LARGE SCALE GENOMIC DNA]</scope>
    <source>
        <strain evidence="1 2">LMG 24078</strain>
    </source>
</reference>
<keyword evidence="2" id="KW-1185">Reference proteome</keyword>
<evidence type="ECO:0008006" key="3">
    <source>
        <dbReference type="Google" id="ProtNLM"/>
    </source>
</evidence>
<dbReference type="AlphaFoldDB" id="A0A6N9TJC7"/>